<protein>
    <submittedName>
        <fullName evidence="2">Uncharacterized protein</fullName>
    </submittedName>
</protein>
<dbReference type="RefSeq" id="WP_094305167.1">
    <property type="nucleotide sequence ID" value="NZ_NOWT01000020.1"/>
</dbReference>
<feature type="region of interest" description="Disordered" evidence="1">
    <location>
        <begin position="109"/>
        <end position="133"/>
    </location>
</feature>
<organism evidence="2 3">
    <name type="scientific">Azospirillum brasilense</name>
    <dbReference type="NCBI Taxonomy" id="192"/>
    <lineage>
        <taxon>Bacteria</taxon>
        <taxon>Pseudomonadati</taxon>
        <taxon>Pseudomonadota</taxon>
        <taxon>Alphaproteobacteria</taxon>
        <taxon>Rhodospirillales</taxon>
        <taxon>Azospirillaceae</taxon>
        <taxon>Azospirillum</taxon>
    </lineage>
</organism>
<dbReference type="Proteomes" id="UP000215367">
    <property type="component" value="Unassembled WGS sequence"/>
</dbReference>
<gene>
    <name evidence="2" type="ORF">CHT98_19585</name>
</gene>
<dbReference type="EMBL" id="NOWT01000020">
    <property type="protein sequence ID" value="OYD82644.1"/>
    <property type="molecule type" value="Genomic_DNA"/>
</dbReference>
<evidence type="ECO:0000313" key="2">
    <source>
        <dbReference type="EMBL" id="OYD82644.1"/>
    </source>
</evidence>
<dbReference type="AlphaFoldDB" id="A0A235HAU7"/>
<sequence length="150" mass="15707">MSTQPLLFDSLPETERARKPARRSRATTVAAPVAVDVVREDVPSPSALSTPAPMTLALVPPPPVPMAPRADFDPAALTNAELRALAQALPDQKLAHLLIEAARELKRRAAPGAGAGAWEEEEGEGGLSEPNPLLLRAARQAVGELSGEDG</sequence>
<feature type="region of interest" description="Disordered" evidence="1">
    <location>
        <begin position="1"/>
        <end position="26"/>
    </location>
</feature>
<name>A0A235HAU7_AZOBR</name>
<evidence type="ECO:0000256" key="1">
    <source>
        <dbReference type="SAM" id="MobiDB-lite"/>
    </source>
</evidence>
<proteinExistence type="predicted"/>
<comment type="caution">
    <text evidence="2">The sequence shown here is derived from an EMBL/GenBank/DDBJ whole genome shotgun (WGS) entry which is preliminary data.</text>
</comment>
<accession>A0A235HAU7</accession>
<reference evidence="2 3" key="1">
    <citation type="submission" date="2017-07" db="EMBL/GenBank/DDBJ databases">
        <title>Whole genome sequence of Azospirillum brasilense 2A1, a potential biofertilizer strain.</title>
        <authorList>
            <person name="Fontana C.A."/>
            <person name="Toffoli L.M."/>
            <person name="Salazar S.M."/>
            <person name="Puglisi E."/>
            <person name="Pedraza R."/>
            <person name="Bassi D."/>
            <person name="Cocconcelli P.S."/>
        </authorList>
    </citation>
    <scope>NUCLEOTIDE SEQUENCE [LARGE SCALE GENOMIC DNA]</scope>
    <source>
        <strain evidence="2 3">2A1</strain>
    </source>
</reference>
<evidence type="ECO:0000313" key="3">
    <source>
        <dbReference type="Proteomes" id="UP000215367"/>
    </source>
</evidence>